<feature type="transmembrane region" description="Helical" evidence="8">
    <location>
        <begin position="348"/>
        <end position="367"/>
    </location>
</feature>
<comment type="subcellular location">
    <subcellularLocation>
        <location evidence="1">Cell membrane</location>
        <topology evidence="1">Multi-pass membrane protein</topology>
    </subcellularLocation>
</comment>
<dbReference type="InterPro" id="IPR004299">
    <property type="entry name" value="MBOAT_fam"/>
</dbReference>
<dbReference type="PANTHER" id="PTHR13285:SF18">
    <property type="entry name" value="PROTEIN-CYSTEINE N-PALMITOYLTRANSFERASE RASP"/>
    <property type="match status" value="1"/>
</dbReference>
<dbReference type="PIRSF" id="PIRSF016636">
    <property type="entry name" value="AlgI_DltB"/>
    <property type="match status" value="1"/>
</dbReference>
<name>A0A1D9NYR7_9FIRM</name>
<evidence type="ECO:0000256" key="4">
    <source>
        <dbReference type="ARBA" id="ARBA00022692"/>
    </source>
</evidence>
<proteinExistence type="inferred from homology"/>
<feature type="transmembrane region" description="Helical" evidence="8">
    <location>
        <begin position="45"/>
        <end position="65"/>
    </location>
</feature>
<feature type="transmembrane region" description="Helical" evidence="8">
    <location>
        <begin position="442"/>
        <end position="459"/>
    </location>
</feature>
<dbReference type="InterPro" id="IPR051085">
    <property type="entry name" value="MB_O-acyltransferase"/>
</dbReference>
<feature type="transmembrane region" description="Helical" evidence="8">
    <location>
        <begin position="373"/>
        <end position="392"/>
    </location>
</feature>
<comment type="similarity">
    <text evidence="2 7">Belongs to the membrane-bound acyltransferase family.</text>
</comment>
<keyword evidence="7" id="KW-0808">Transferase</keyword>
<keyword evidence="10" id="KW-1185">Reference proteome</keyword>
<dbReference type="GO" id="GO:0016746">
    <property type="term" value="F:acyltransferase activity"/>
    <property type="evidence" value="ECO:0007669"/>
    <property type="project" value="UniProtKB-KW"/>
</dbReference>
<dbReference type="KEGG" id="bhu:bhn_I0409"/>
<reference evidence="10" key="1">
    <citation type="submission" date="2016-10" db="EMBL/GenBank/DDBJ databases">
        <title>The complete genome sequence of the rumen bacterium Butyrivibrio hungatei MB2003.</title>
        <authorList>
            <person name="Palevich N."/>
            <person name="Kelly W.J."/>
            <person name="Leahy S.C."/>
            <person name="Altermann E."/>
            <person name="Rakonjac J."/>
            <person name="Attwood G.T."/>
        </authorList>
    </citation>
    <scope>NUCLEOTIDE SEQUENCE [LARGE SCALE GENOMIC DNA]</scope>
    <source>
        <strain evidence="10">MB2003</strain>
    </source>
</reference>
<dbReference type="PIRSF" id="PIRSF500217">
    <property type="entry name" value="AlgI"/>
    <property type="match status" value="1"/>
</dbReference>
<sequence length="470" mass="53315">MTITVVSLLYAFVVGIIFYIIPVNARKYLLALASLTYVFGLDKYAGAIVTVTSLFTWLFSMMIGSFVEKGEQKKAKLCTFAAVCLYVLVLCMFKFLPARGGLLGKLFLPIGFSFYVFQAISYVVDVKRGTTKAEKDPINVVLYLSFFPKFVSGPIERFEGFNKQIYALKYVKFKDGERFKLALYYVLFGMFMKLVIADRLGIYVNKLFEDRGNYGTLILIAGVIAYTFQIYCDFAGYTFVAIGVSKIYGIDILQNFNVPYMAENITEFWRRWHMSLSSWLKDYVYIPLGGNRKGPVRKIINTMIIFAICGVWHGVGFSFLAWGLMHGLFSGVDAILKSKGIELVRKGVIGRIIMFLEVAFAWIFFRASSFTAAVSYISFTVKNLVMGETLWAQLHSLGINQVELILILVLVTLQIIFDYIAYKKNKDIPSMIASNSDSVRYAVFYVLVVTIFIFGIYGPDMATKPIYMQF</sequence>
<feature type="transmembrane region" description="Helical" evidence="8">
    <location>
        <begin position="404"/>
        <end position="422"/>
    </location>
</feature>
<protein>
    <submittedName>
        <fullName evidence="9">MBOAT family acyltransferase</fullName>
    </submittedName>
</protein>
<organism evidence="9 10">
    <name type="scientific">Butyrivibrio hungatei</name>
    <dbReference type="NCBI Taxonomy" id="185008"/>
    <lineage>
        <taxon>Bacteria</taxon>
        <taxon>Bacillati</taxon>
        <taxon>Bacillota</taxon>
        <taxon>Clostridia</taxon>
        <taxon>Lachnospirales</taxon>
        <taxon>Lachnospiraceae</taxon>
        <taxon>Butyrivibrio</taxon>
    </lineage>
</organism>
<evidence type="ECO:0000256" key="3">
    <source>
        <dbReference type="ARBA" id="ARBA00022475"/>
    </source>
</evidence>
<evidence type="ECO:0000256" key="7">
    <source>
        <dbReference type="PIRNR" id="PIRNR016636"/>
    </source>
</evidence>
<dbReference type="OrthoDB" id="9805788at2"/>
<feature type="transmembrane region" description="Helical" evidence="8">
    <location>
        <begin position="182"/>
        <end position="202"/>
    </location>
</feature>
<keyword evidence="6 7" id="KW-0472">Membrane</keyword>
<feature type="transmembrane region" description="Helical" evidence="8">
    <location>
        <begin position="214"/>
        <end position="240"/>
    </location>
</feature>
<dbReference type="Pfam" id="PF03062">
    <property type="entry name" value="MBOAT"/>
    <property type="match status" value="1"/>
</dbReference>
<dbReference type="PANTHER" id="PTHR13285">
    <property type="entry name" value="ACYLTRANSFERASE"/>
    <property type="match status" value="1"/>
</dbReference>
<dbReference type="RefSeq" id="WP_083385649.1">
    <property type="nucleotide sequence ID" value="NZ_CP017831.1"/>
</dbReference>
<keyword evidence="5 8" id="KW-1133">Transmembrane helix</keyword>
<evidence type="ECO:0000313" key="9">
    <source>
        <dbReference type="EMBL" id="AOZ95443.1"/>
    </source>
</evidence>
<dbReference type="GO" id="GO:0042121">
    <property type="term" value="P:alginic acid biosynthetic process"/>
    <property type="evidence" value="ECO:0007669"/>
    <property type="project" value="InterPro"/>
</dbReference>
<feature type="transmembrane region" description="Helical" evidence="8">
    <location>
        <begin position="77"/>
        <end position="96"/>
    </location>
</feature>
<dbReference type="InterPro" id="IPR028362">
    <property type="entry name" value="AlgI"/>
</dbReference>
<feature type="transmembrane region" description="Helical" evidence="8">
    <location>
        <begin position="7"/>
        <end position="25"/>
    </location>
</feature>
<dbReference type="InterPro" id="IPR024194">
    <property type="entry name" value="Ac/AlaTfrase_AlgI/DltB"/>
</dbReference>
<keyword evidence="3 7" id="KW-1003">Cell membrane</keyword>
<keyword evidence="7 9" id="KW-0012">Acyltransferase</keyword>
<evidence type="ECO:0000313" key="10">
    <source>
        <dbReference type="Proteomes" id="UP000179284"/>
    </source>
</evidence>
<keyword evidence="4 8" id="KW-0812">Transmembrane</keyword>
<dbReference type="Proteomes" id="UP000179284">
    <property type="component" value="Chromosome I"/>
</dbReference>
<accession>A0A1D9NYR7</accession>
<dbReference type="GO" id="GO:0005886">
    <property type="term" value="C:plasma membrane"/>
    <property type="evidence" value="ECO:0007669"/>
    <property type="project" value="UniProtKB-SubCell"/>
</dbReference>
<evidence type="ECO:0000256" key="5">
    <source>
        <dbReference type="ARBA" id="ARBA00022989"/>
    </source>
</evidence>
<dbReference type="AlphaFoldDB" id="A0A1D9NYR7"/>
<gene>
    <name evidence="9" type="ORF">bhn_I0409</name>
</gene>
<dbReference type="EMBL" id="CP017831">
    <property type="protein sequence ID" value="AOZ95443.1"/>
    <property type="molecule type" value="Genomic_DNA"/>
</dbReference>
<evidence type="ECO:0000256" key="1">
    <source>
        <dbReference type="ARBA" id="ARBA00004651"/>
    </source>
</evidence>
<feature type="transmembrane region" description="Helical" evidence="8">
    <location>
        <begin position="296"/>
        <end position="313"/>
    </location>
</feature>
<evidence type="ECO:0000256" key="8">
    <source>
        <dbReference type="SAM" id="Phobius"/>
    </source>
</evidence>
<feature type="transmembrane region" description="Helical" evidence="8">
    <location>
        <begin position="102"/>
        <end position="124"/>
    </location>
</feature>
<evidence type="ECO:0000256" key="2">
    <source>
        <dbReference type="ARBA" id="ARBA00010323"/>
    </source>
</evidence>
<evidence type="ECO:0000256" key="6">
    <source>
        <dbReference type="ARBA" id="ARBA00023136"/>
    </source>
</evidence>